<evidence type="ECO:0000259" key="6">
    <source>
        <dbReference type="Pfam" id="PF05175"/>
    </source>
</evidence>
<feature type="domain" description="Release factor glutamine methyltransferase N-terminal" evidence="7">
    <location>
        <begin position="8"/>
        <end position="76"/>
    </location>
</feature>
<evidence type="ECO:0000256" key="1">
    <source>
        <dbReference type="ARBA" id="ARBA00022603"/>
    </source>
</evidence>
<dbReference type="PANTHER" id="PTHR18895:SF74">
    <property type="entry name" value="MTRF1L RELEASE FACTOR GLUTAMINE METHYLTRANSFERASE"/>
    <property type="match status" value="1"/>
</dbReference>
<keyword evidence="2 5" id="KW-0808">Transferase</keyword>
<keyword evidence="1 5" id="KW-0489">Methyltransferase</keyword>
<dbReference type="HAMAP" id="MF_02126">
    <property type="entry name" value="RF_methyltr_PrmC"/>
    <property type="match status" value="1"/>
</dbReference>
<dbReference type="NCBIfam" id="TIGR00536">
    <property type="entry name" value="hemK_fam"/>
    <property type="match status" value="1"/>
</dbReference>
<dbReference type="InterPro" id="IPR002052">
    <property type="entry name" value="DNA_methylase_N6_adenine_CS"/>
</dbReference>
<comment type="catalytic activity">
    <reaction evidence="4 5">
        <text>L-glutaminyl-[peptide chain release factor] + S-adenosyl-L-methionine = N(5)-methyl-L-glutaminyl-[peptide chain release factor] + S-adenosyl-L-homocysteine + H(+)</text>
        <dbReference type="Rhea" id="RHEA:42896"/>
        <dbReference type="Rhea" id="RHEA-COMP:10271"/>
        <dbReference type="Rhea" id="RHEA-COMP:10272"/>
        <dbReference type="ChEBI" id="CHEBI:15378"/>
        <dbReference type="ChEBI" id="CHEBI:30011"/>
        <dbReference type="ChEBI" id="CHEBI:57856"/>
        <dbReference type="ChEBI" id="CHEBI:59789"/>
        <dbReference type="ChEBI" id="CHEBI:61891"/>
        <dbReference type="EC" id="2.1.1.297"/>
    </reaction>
</comment>
<dbReference type="InterPro" id="IPR050320">
    <property type="entry name" value="N5-glutamine_MTase"/>
</dbReference>
<dbReference type="EMBL" id="CP049742">
    <property type="protein sequence ID" value="QPC47722.1"/>
    <property type="molecule type" value="Genomic_DNA"/>
</dbReference>
<keyword evidence="9" id="KW-1185">Reference proteome</keyword>
<evidence type="ECO:0000256" key="4">
    <source>
        <dbReference type="ARBA" id="ARBA00048391"/>
    </source>
</evidence>
<dbReference type="AlphaFoldDB" id="A0A7S8HGE6"/>
<proteinExistence type="inferred from homology"/>
<dbReference type="GO" id="GO:0102559">
    <property type="term" value="F:peptide chain release factor N(5)-glutamine methyltransferase activity"/>
    <property type="evidence" value="ECO:0007669"/>
    <property type="project" value="UniProtKB-EC"/>
</dbReference>
<sequence>MSNPTIFEALKWASSYLQEKERDQNAGELLLLHILGWSRSTLLAEQRTELTEVQWSLFQNYVEAHVNSQPVQYIIGKETFYGRDFRVTPDVLIPRPETEELVEAVISRTSALKDGTLVDIGTGSGAIAVTLKMERPDLHVFATDLSTKALTIAKHNAEAIGVNIDFLEGDLLQPLINKGIKVDVLVSNPPYIPFTDQFWMSPIVLEHEPHSALFAEEEGLVLYRKMIENAHQVFEKELLLAFEVGVGQARRIAEMIYQHYPHTNVEIVEDINKKERIVIAKLIK</sequence>
<evidence type="ECO:0000313" key="9">
    <source>
        <dbReference type="Proteomes" id="UP000593626"/>
    </source>
</evidence>
<feature type="domain" description="Methyltransferase small" evidence="6">
    <location>
        <begin position="110"/>
        <end position="191"/>
    </location>
</feature>
<dbReference type="InterPro" id="IPR004556">
    <property type="entry name" value="HemK-like"/>
</dbReference>
<comment type="function">
    <text evidence="5">Methylates the class 1 translation termination release factors RF1/PrfA and RF2/PrfB on the glutamine residue of the universally conserved GGQ motif.</text>
</comment>
<comment type="similarity">
    <text evidence="5">Belongs to the protein N5-glutamine methyltransferase family. PrmC subfamily.</text>
</comment>
<dbReference type="PROSITE" id="PS00092">
    <property type="entry name" value="N6_MTASE"/>
    <property type="match status" value="1"/>
</dbReference>
<dbReference type="RefSeq" id="WP_239672396.1">
    <property type="nucleotide sequence ID" value="NZ_CP049742.1"/>
</dbReference>
<dbReference type="Gene3D" id="3.40.50.150">
    <property type="entry name" value="Vaccinia Virus protein VP39"/>
    <property type="match status" value="1"/>
</dbReference>
<dbReference type="InterPro" id="IPR029063">
    <property type="entry name" value="SAM-dependent_MTases_sf"/>
</dbReference>
<evidence type="ECO:0000259" key="7">
    <source>
        <dbReference type="Pfam" id="PF17827"/>
    </source>
</evidence>
<reference evidence="8 9" key="1">
    <citation type="submission" date="2019-07" db="EMBL/GenBank/DDBJ databases">
        <title>Genome sequence of 2 isolates from Red Sea Mangroves.</title>
        <authorList>
            <person name="Sefrji F."/>
            <person name="Michoud G."/>
            <person name="Merlino G."/>
            <person name="Daffonchio D."/>
        </authorList>
    </citation>
    <scope>NUCLEOTIDE SEQUENCE [LARGE SCALE GENOMIC DNA]</scope>
    <source>
        <strain evidence="8 9">R1DC41</strain>
    </source>
</reference>
<dbReference type="Proteomes" id="UP000593626">
    <property type="component" value="Chromosome"/>
</dbReference>
<evidence type="ECO:0000256" key="5">
    <source>
        <dbReference type="HAMAP-Rule" id="MF_02126"/>
    </source>
</evidence>
<gene>
    <name evidence="5 8" type="primary">prmC</name>
    <name evidence="8" type="ORF">G8O30_12520</name>
</gene>
<dbReference type="GO" id="GO:0003676">
    <property type="term" value="F:nucleic acid binding"/>
    <property type="evidence" value="ECO:0007669"/>
    <property type="project" value="InterPro"/>
</dbReference>
<dbReference type="InterPro" id="IPR007848">
    <property type="entry name" value="Small_mtfrase_dom"/>
</dbReference>
<feature type="binding site" evidence="5">
    <location>
        <begin position="188"/>
        <end position="191"/>
    </location>
    <ligand>
        <name>substrate</name>
    </ligand>
</feature>
<dbReference type="InterPro" id="IPR019874">
    <property type="entry name" value="RF_methyltr_PrmC"/>
</dbReference>
<feature type="binding site" evidence="5">
    <location>
        <position position="188"/>
    </location>
    <ligand>
        <name>S-adenosyl-L-methionine</name>
        <dbReference type="ChEBI" id="CHEBI:59789"/>
    </ligand>
</feature>
<dbReference type="KEGG" id="mcui:G8O30_12520"/>
<evidence type="ECO:0000256" key="2">
    <source>
        <dbReference type="ARBA" id="ARBA00022679"/>
    </source>
</evidence>
<dbReference type="Pfam" id="PF17827">
    <property type="entry name" value="PrmC_N"/>
    <property type="match status" value="1"/>
</dbReference>
<feature type="binding site" evidence="5">
    <location>
        <begin position="121"/>
        <end position="125"/>
    </location>
    <ligand>
        <name>S-adenosyl-L-methionine</name>
        <dbReference type="ChEBI" id="CHEBI:59789"/>
    </ligand>
</feature>
<dbReference type="Gene3D" id="1.10.8.10">
    <property type="entry name" value="DNA helicase RuvA subunit, C-terminal domain"/>
    <property type="match status" value="1"/>
</dbReference>
<protein>
    <recommendedName>
        <fullName evidence="5">Release factor glutamine methyltransferase</fullName>
        <shortName evidence="5">RF MTase</shortName>
        <ecNumber evidence="5">2.1.1.297</ecNumber>
    </recommendedName>
    <alternativeName>
        <fullName evidence="5">N5-glutamine methyltransferase PrmC</fullName>
    </alternativeName>
    <alternativeName>
        <fullName evidence="5">Protein-(glutamine-N5) MTase PrmC</fullName>
    </alternativeName>
    <alternativeName>
        <fullName evidence="5">Protein-glutamine N-methyltransferase PrmC</fullName>
    </alternativeName>
</protein>
<evidence type="ECO:0000313" key="8">
    <source>
        <dbReference type="EMBL" id="QPC47722.1"/>
    </source>
</evidence>
<dbReference type="SUPFAM" id="SSF53335">
    <property type="entry name" value="S-adenosyl-L-methionine-dependent methyltransferases"/>
    <property type="match status" value="1"/>
</dbReference>
<organism evidence="8 9">
    <name type="scientific">Mangrovibacillus cuniculi</name>
    <dbReference type="NCBI Taxonomy" id="2593652"/>
    <lineage>
        <taxon>Bacteria</taxon>
        <taxon>Bacillati</taxon>
        <taxon>Bacillota</taxon>
        <taxon>Bacilli</taxon>
        <taxon>Bacillales</taxon>
        <taxon>Bacillaceae</taxon>
        <taxon>Mangrovibacillus</taxon>
    </lineage>
</organism>
<evidence type="ECO:0000256" key="3">
    <source>
        <dbReference type="ARBA" id="ARBA00022691"/>
    </source>
</evidence>
<dbReference type="NCBIfam" id="TIGR03534">
    <property type="entry name" value="RF_mod_PrmC"/>
    <property type="match status" value="1"/>
</dbReference>
<dbReference type="InterPro" id="IPR040758">
    <property type="entry name" value="PrmC_N"/>
</dbReference>
<feature type="binding site" evidence="5">
    <location>
        <position position="144"/>
    </location>
    <ligand>
        <name>S-adenosyl-L-methionine</name>
        <dbReference type="ChEBI" id="CHEBI:59789"/>
    </ligand>
</feature>
<dbReference type="EC" id="2.1.1.297" evidence="5"/>
<keyword evidence="3 5" id="KW-0949">S-adenosyl-L-methionine</keyword>
<accession>A0A7S8HGE6</accession>
<dbReference type="PANTHER" id="PTHR18895">
    <property type="entry name" value="HEMK METHYLTRANSFERASE"/>
    <property type="match status" value="1"/>
</dbReference>
<dbReference type="CDD" id="cd02440">
    <property type="entry name" value="AdoMet_MTases"/>
    <property type="match status" value="1"/>
</dbReference>
<name>A0A7S8HGE6_9BACI</name>
<dbReference type="GO" id="GO:0032259">
    <property type="term" value="P:methylation"/>
    <property type="evidence" value="ECO:0007669"/>
    <property type="project" value="UniProtKB-KW"/>
</dbReference>
<comment type="caution">
    <text evidence="5">Lacks conserved residue(s) required for the propagation of feature annotation.</text>
</comment>
<dbReference type="Pfam" id="PF05175">
    <property type="entry name" value="MTS"/>
    <property type="match status" value="1"/>
</dbReference>